<evidence type="ECO:0000313" key="1">
    <source>
        <dbReference type="EnsemblPlants" id="MELO3C028700.2.1"/>
    </source>
</evidence>
<accession>A0A9I9E4N3</accession>
<sequence length="79" mass="8934">FSLFFSSSFLFLNPSHIHLKACSSTFCRGFRVESPSLSIFSSSLIVPSLSSYGLLVHFSPSRRRVQEARQSYEPSQGYH</sequence>
<organism evidence="1">
    <name type="scientific">Cucumis melo</name>
    <name type="common">Muskmelon</name>
    <dbReference type="NCBI Taxonomy" id="3656"/>
    <lineage>
        <taxon>Eukaryota</taxon>
        <taxon>Viridiplantae</taxon>
        <taxon>Streptophyta</taxon>
        <taxon>Embryophyta</taxon>
        <taxon>Tracheophyta</taxon>
        <taxon>Spermatophyta</taxon>
        <taxon>Magnoliopsida</taxon>
        <taxon>eudicotyledons</taxon>
        <taxon>Gunneridae</taxon>
        <taxon>Pentapetalae</taxon>
        <taxon>rosids</taxon>
        <taxon>fabids</taxon>
        <taxon>Cucurbitales</taxon>
        <taxon>Cucurbitaceae</taxon>
        <taxon>Benincaseae</taxon>
        <taxon>Cucumis</taxon>
    </lineage>
</organism>
<proteinExistence type="predicted"/>
<dbReference type="EnsemblPlants" id="MELO3C028700.2.1">
    <property type="protein sequence ID" value="MELO3C028700.2.1"/>
    <property type="gene ID" value="MELO3C028700.2"/>
</dbReference>
<dbReference type="Gramene" id="MELO3C028700.2.1">
    <property type="protein sequence ID" value="MELO3C028700.2.1"/>
    <property type="gene ID" value="MELO3C028700.2"/>
</dbReference>
<protein>
    <submittedName>
        <fullName evidence="1">Uncharacterized protein</fullName>
    </submittedName>
</protein>
<dbReference type="AlphaFoldDB" id="A0A9I9E4N3"/>
<name>A0A9I9E4N3_CUCME</name>
<reference evidence="1" key="1">
    <citation type="submission" date="2023-03" db="UniProtKB">
        <authorList>
            <consortium name="EnsemblPlants"/>
        </authorList>
    </citation>
    <scope>IDENTIFICATION</scope>
</reference>